<dbReference type="SUPFAM" id="SSF54001">
    <property type="entry name" value="Cysteine proteinases"/>
    <property type="match status" value="1"/>
</dbReference>
<evidence type="ECO:0000313" key="2">
    <source>
        <dbReference type="EMBL" id="AAF86559.1"/>
    </source>
</evidence>
<reference key="1">
    <citation type="journal article" date="2000" name="Nature">
        <title>Sequence and analysis of chromosome 1 of the plant Arabidopsis thaliana.</title>
        <authorList>
            <person name="Theologis A."/>
            <person name="Ecker J.R."/>
            <person name="Palm C.J."/>
            <person name="Federspiel N.A."/>
            <person name="Kaul S."/>
            <person name="White O."/>
            <person name="Alonso J."/>
            <person name="Altafi H."/>
            <person name="Araujo R."/>
            <person name="Bowman C.L."/>
            <person name="Brooks S.Y."/>
            <person name="Buehler E."/>
            <person name="Chan A."/>
            <person name="Chao Q."/>
            <person name="Chen H."/>
            <person name="Cheuk R.F."/>
            <person name="Chin C.W."/>
            <person name="Chung M.K."/>
            <person name="Conn L."/>
            <person name="Conway A.B."/>
            <person name="Conway A.R."/>
            <person name="Creasy T.H."/>
            <person name="Dewar K."/>
            <person name="Dunn P."/>
            <person name="Etgu P."/>
            <person name="Feldblyum T.V."/>
            <person name="Feng J."/>
            <person name="Fong B."/>
            <person name="Fujii C.Y."/>
            <person name="Gill J.E."/>
            <person name="Goldsmith A.D."/>
            <person name="Haas B."/>
            <person name="Hansen N.F."/>
            <person name="Hughes B."/>
            <person name="Huizar L."/>
            <person name="Hunter J.L."/>
            <person name="Jenkins J."/>
            <person name="Johnson-Hopson C."/>
            <person name="Khan S."/>
            <person name="Khaykin E."/>
            <person name="Kim C.J."/>
            <person name="Koo H.L."/>
            <person name="Kremenetskaia I."/>
            <person name="Kurtz D.B."/>
            <person name="Kwan A."/>
            <person name="Lam B."/>
            <person name="Langin-Hooper S."/>
            <person name="Lee A."/>
            <person name="Lee J.M."/>
            <person name="Lenz C.A."/>
            <person name="Li J.H."/>
            <person name="Li Y."/>
            <person name="Lin X."/>
            <person name="Liu S.X."/>
            <person name="Liu Z.A."/>
            <person name="Luros J.S."/>
            <person name="Maiti R."/>
            <person name="Marziali A."/>
            <person name="Militscher J."/>
            <person name="Miranda M."/>
            <person name="Nguyen M."/>
            <person name="Nierman W.C."/>
            <person name="Osborne B.I."/>
            <person name="Pai G."/>
            <person name="Peterson J."/>
            <person name="Pham P.K."/>
            <person name="Rizzo M."/>
            <person name="Rooney T."/>
            <person name="Rowley D."/>
            <person name="Sakano H."/>
            <person name="Salzberg S.L."/>
            <person name="Schwartz J.R."/>
            <person name="Shinn P."/>
            <person name="Southwick A.M."/>
            <person name="Sun H."/>
            <person name="Tallon L.J."/>
            <person name="Tambunga G."/>
            <person name="Toriumi M.J."/>
            <person name="Town C.D."/>
            <person name="Utterback T."/>
            <person name="Van Aken S."/>
            <person name="Vaysberg M."/>
            <person name="Vysotskaia V.S."/>
            <person name="Walker M."/>
            <person name="Wu D."/>
            <person name="Yu G."/>
            <person name="Fraser C.M."/>
            <person name="Venter J.C."/>
            <person name="Davis R.W."/>
        </authorList>
    </citation>
    <scope>NUCLEOTIDE SEQUENCE [LARGE SCALE GENOMIC DNA]</scope>
    <source>
        <strain>cv. Columbia</strain>
    </source>
</reference>
<name>Q9LM51_ARATH</name>
<reference evidence="2" key="2">
    <citation type="submission" date="2000-07" db="EMBL/GenBank/DDBJ databases">
        <title>Genomic sequence for Arabidopsis thaliana BAC F2E2 from chromosome I.</title>
        <authorList>
            <person name="Shinn P."/>
            <person name="Brooks S."/>
            <person name="Buehler E."/>
            <person name="Chao Q."/>
            <person name="Johnson-Hopson C."/>
            <person name="Khan S."/>
            <person name="Kim C."/>
            <person name="Altafi H."/>
            <person name="Bei Q."/>
            <person name="Chin C."/>
            <person name="Chiou J."/>
            <person name="Choi E."/>
            <person name="Conn L."/>
            <person name="Conway A."/>
            <person name="Gonzales A."/>
            <person name="Hansen N."/>
            <person name="Howing B."/>
            <person name="Koo T."/>
            <person name="Lam B."/>
            <person name="Lee J."/>
            <person name="Lenz C."/>
            <person name="Li J."/>
            <person name="Liu A."/>
            <person name="Liu K."/>
            <person name="Liu S."/>
            <person name="Mukharsky N."/>
            <person name="Nguyen M."/>
            <person name="Palm C."/>
            <person name="Pham P."/>
            <person name="Sakano H."/>
            <person name="Schwartz J."/>
            <person name="Southwick A."/>
            <person name="Thaveri A."/>
            <person name="Toriumi M."/>
            <person name="Vaysberg M."/>
            <person name="Yu G."/>
            <person name="Federspiel N.A."/>
            <person name="Theologis A."/>
            <person name="Ecker J.R."/>
        </authorList>
    </citation>
    <scope>NUCLEOTIDE SEQUENCE</scope>
</reference>
<evidence type="ECO:0000256" key="1">
    <source>
        <dbReference type="SAM" id="MobiDB-lite"/>
    </source>
</evidence>
<dbReference type="Gene3D" id="3.90.70.10">
    <property type="entry name" value="Cysteine proteinases"/>
    <property type="match status" value="1"/>
</dbReference>
<dbReference type="ExpressionAtlas" id="Q9LM51">
    <property type="expression patterns" value="baseline and differential"/>
</dbReference>
<organism evidence="2">
    <name type="scientific">Arabidopsis thaliana</name>
    <name type="common">Mouse-ear cress</name>
    <dbReference type="NCBI Taxonomy" id="3702"/>
    <lineage>
        <taxon>Eukaryota</taxon>
        <taxon>Viridiplantae</taxon>
        <taxon>Streptophyta</taxon>
        <taxon>Embryophyta</taxon>
        <taxon>Tracheophyta</taxon>
        <taxon>Spermatophyta</taxon>
        <taxon>Magnoliopsida</taxon>
        <taxon>eudicotyledons</taxon>
        <taxon>Gunneridae</taxon>
        <taxon>Pentapetalae</taxon>
        <taxon>rosids</taxon>
        <taxon>malvids</taxon>
        <taxon>Brassicales</taxon>
        <taxon>Brassicaceae</taxon>
        <taxon>Camelineae</taxon>
        <taxon>Arabidopsis</taxon>
    </lineage>
</organism>
<reference evidence="2" key="3">
    <citation type="submission" date="2000-07" db="EMBL/GenBank/DDBJ databases">
        <authorList>
            <person name="Cheuk R."/>
            <person name="Shinn P."/>
            <person name="Brooks S."/>
            <person name="Buehler E."/>
            <person name="Chao Q."/>
            <person name="Johnson-Hopson C."/>
            <person name="Khan S."/>
            <person name="Kim C."/>
            <person name="Altafi H."/>
            <person name="Bei B."/>
            <person name="Chin C."/>
            <person name="Chiou J."/>
            <person name="Choi E."/>
            <person name="Conn L."/>
            <person name="Conway A."/>
            <person name="Gonzalez A."/>
            <person name="Hansen N."/>
            <person name="Howing B."/>
            <person name="Koo T."/>
            <person name="Lam B."/>
            <person name="Lee J."/>
            <person name="Lenz C."/>
            <person name="Li J."/>
            <person name="Liu A."/>
            <person name="Liu J."/>
            <person name="Liu S."/>
            <person name="Mukharsky N."/>
            <person name="Nguyen M."/>
            <person name="Palm C."/>
            <person name="Pham P."/>
            <person name="Sakano H."/>
            <person name="Schwartz J."/>
            <person name="Southwick A."/>
            <person name="Thaveri A."/>
            <person name="Toriumi M."/>
            <person name="Vaysberg M."/>
            <person name="Yu G."/>
            <person name="Davis R."/>
            <person name="Federspiel N."/>
            <person name="Theologis A."/>
            <person name="Ecker J."/>
        </authorList>
    </citation>
    <scope>NUCLEOTIDE SEQUENCE</scope>
</reference>
<dbReference type="CDD" id="cd02619">
    <property type="entry name" value="Peptidase_C1"/>
    <property type="match status" value="1"/>
</dbReference>
<feature type="compositionally biased region" description="Basic and acidic residues" evidence="1">
    <location>
        <begin position="369"/>
        <end position="387"/>
    </location>
</feature>
<accession>Q9LM51</accession>
<protein>
    <submittedName>
        <fullName evidence="2">F2E2.15</fullName>
    </submittedName>
</protein>
<dbReference type="InterPro" id="IPR038765">
    <property type="entry name" value="Papain-like_cys_pep_sf"/>
</dbReference>
<proteinExistence type="predicted"/>
<dbReference type="AlphaFoldDB" id="Q9LM51"/>
<feature type="compositionally biased region" description="Basic residues" evidence="1">
    <location>
        <begin position="338"/>
        <end position="347"/>
    </location>
</feature>
<feature type="compositionally biased region" description="Basic and acidic residues" evidence="1">
    <location>
        <begin position="328"/>
        <end position="337"/>
    </location>
</feature>
<dbReference type="EMBL" id="AC069252">
    <property type="protein sequence ID" value="AAF86559.1"/>
    <property type="molecule type" value="Genomic_DNA"/>
</dbReference>
<feature type="region of interest" description="Disordered" evidence="1">
    <location>
        <begin position="325"/>
        <end position="391"/>
    </location>
</feature>
<sequence>MGKRKNKKVVVPMDMDQFIPSRPDGLKGLPPNCLKRLRKKGLSIIQPGNLCLILTDWYVQQARRTARRGPFHLSDDGRVAFLCWRVARPAFAELLKSSSWIAYASSDLTSAIRIIRHWEDTYIPLCAWYLSNHVEPEMLGKDKHAEKGHVCYGNSIAEALEHIEREGIPKEIPQFRQYKCRRYPPSAHKRKHKIKSVLSFDTLDKALAHLHIQPVGAALITFPELWRIGEHIYRGPLEENTQFTGFHDVVIVKVDVINREQVALCKLSNGPKIGVGGYVWVSLEVMYMVVGAQDNDKDMLRPSSTPRHLLSDFNCPLMDEAPRANLKRKQEQQDEPKRSKKRRRQRVARSSSKLHSNLDDDDVASLHGQTRDTNSHDQEASHEDDKPAVVTSDNLPISTEECSQLSFGSSPLSNNAGETSDVASKMEHSDARYSVTKVPTSMDTLWAQVIATMPYHLVAQAVPCQSSSKPGHGYFLVYMKYSAAFSI</sequence>